<dbReference type="Proteomes" id="UP001176961">
    <property type="component" value="Unassembled WGS sequence"/>
</dbReference>
<reference evidence="1" key="1">
    <citation type="submission" date="2023-07" db="EMBL/GenBank/DDBJ databases">
        <authorList>
            <consortium name="CYATHOMIX"/>
        </authorList>
    </citation>
    <scope>NUCLEOTIDE SEQUENCE</scope>
    <source>
        <strain evidence="1">N/A</strain>
    </source>
</reference>
<keyword evidence="2" id="KW-1185">Reference proteome</keyword>
<evidence type="ECO:0000313" key="2">
    <source>
        <dbReference type="Proteomes" id="UP001176961"/>
    </source>
</evidence>
<dbReference type="EMBL" id="CATQJL010000339">
    <property type="protein sequence ID" value="CAJ0610616.1"/>
    <property type="molecule type" value="Genomic_DNA"/>
</dbReference>
<accession>A0AA36HHR0</accession>
<protein>
    <submittedName>
        <fullName evidence="1">Uncharacterized protein</fullName>
    </submittedName>
</protein>
<dbReference type="AlphaFoldDB" id="A0AA36HHR0"/>
<comment type="caution">
    <text evidence="1">The sequence shown here is derived from an EMBL/GenBank/DDBJ whole genome shotgun (WGS) entry which is preliminary data.</text>
</comment>
<gene>
    <name evidence="1" type="ORF">CYNAS_LOCUS22599</name>
</gene>
<organism evidence="1 2">
    <name type="scientific">Cylicocyclus nassatus</name>
    <name type="common">Nematode worm</name>
    <dbReference type="NCBI Taxonomy" id="53992"/>
    <lineage>
        <taxon>Eukaryota</taxon>
        <taxon>Metazoa</taxon>
        <taxon>Ecdysozoa</taxon>
        <taxon>Nematoda</taxon>
        <taxon>Chromadorea</taxon>
        <taxon>Rhabditida</taxon>
        <taxon>Rhabditina</taxon>
        <taxon>Rhabditomorpha</taxon>
        <taxon>Strongyloidea</taxon>
        <taxon>Strongylidae</taxon>
        <taxon>Cylicocyclus</taxon>
    </lineage>
</organism>
<sequence length="292" mass="33995">MIVFANDSRDGAFDALLEPYGECNKEYFTFHKCTEEKFNHLVSLYDGMKDKESSFEAFMKGEGYVLTPDGWGSMYNDNARYDYYTLDGKEYLFDPKKGEEMDDGAYRYRKSQIDFSKYAEEDYTEQDAEDYWDEAMESGDKKYKEYMLKRYETKEQYVKEIITPYPYCFITPDGVCHAPGFMGWFACDDATAESTTKYIDEWLAYISSDKDDPAHIRLQTQDELMNLIKDLKSNDDNYLVEDFGGIQRVSARSVIGMLYAMTDFNDDMYLVNLSSDGNFPSFVDKYRVGGNV</sequence>
<evidence type="ECO:0000313" key="1">
    <source>
        <dbReference type="EMBL" id="CAJ0610616.1"/>
    </source>
</evidence>
<proteinExistence type="predicted"/>
<name>A0AA36HHR0_CYLNA</name>